<evidence type="ECO:0000313" key="1">
    <source>
        <dbReference type="Proteomes" id="UP000095286"/>
    </source>
</evidence>
<reference evidence="2" key="1">
    <citation type="submission" date="2016-11" db="UniProtKB">
        <authorList>
            <consortium name="WormBaseParasite"/>
        </authorList>
    </citation>
    <scope>IDENTIFICATION</scope>
    <source>
        <strain evidence="2">KR3021</strain>
    </source>
</reference>
<protein>
    <submittedName>
        <fullName evidence="2">Alpha-1,4 glucan phosphorylase</fullName>
    </submittedName>
</protein>
<proteinExistence type="predicted"/>
<sequence length="516" mass="59647">MNVQSTSNQGTASRNNPPTFCEVCNNPTNCIHYDIPSCNGCKTFFRRTLLSGKEYICKSGGNCPVEGNAIKKCKKCRFERCLAMKMNPEAIQLPQDMPQVLVENVKNHRKRQIEAIKLEEESQNKELALIKNHGPCNAKVFPHLILGQKSQRETTIGSLLYLEFKYKQMRESTFEGREFFHLDVYSIFMKQSELGRTNMYNKALNWPQPMLEPFKINPLAGDLKEDMCRTKQRRPHKNWNLFDIILLIDYGKTLPFWKDLSIDDQMKLVKHINPPLITAMNAFYSYLANEDYVVFPDGMSPIKIHQSPAQLEIDTYVNSVKPIFKLGLSNEEYCLLKAIIFCSATLSGMSDEGLKVLETFKNMYSDILLEHLQHKYGHTIGAQKYGEIILALDSLFYYGYKKTQLHLIFQMRDRNVATPRDYYFALAYTVRDHLASKWIQTQQYYYEKNPKRVYYLSLEFFMGRTLSNSMINLGIQSACDEALYQLGLDIEDLQEMEEDAGLGNGGLGKYFIKLNL</sequence>
<evidence type="ECO:0000313" key="2">
    <source>
        <dbReference type="WBParaSite" id="RSKR_0000012800.1"/>
    </source>
</evidence>
<organism evidence="1 2">
    <name type="scientific">Rhabditophanes sp. KR3021</name>
    <dbReference type="NCBI Taxonomy" id="114890"/>
    <lineage>
        <taxon>Eukaryota</taxon>
        <taxon>Metazoa</taxon>
        <taxon>Ecdysozoa</taxon>
        <taxon>Nematoda</taxon>
        <taxon>Chromadorea</taxon>
        <taxon>Rhabditida</taxon>
        <taxon>Tylenchina</taxon>
        <taxon>Panagrolaimomorpha</taxon>
        <taxon>Strongyloidoidea</taxon>
        <taxon>Alloionematidae</taxon>
        <taxon>Rhabditophanes</taxon>
    </lineage>
</organism>
<accession>A0AC35TFU0</accession>
<dbReference type="Proteomes" id="UP000095286">
    <property type="component" value="Unplaced"/>
</dbReference>
<dbReference type="WBParaSite" id="RSKR_0000012800.1">
    <property type="protein sequence ID" value="RSKR_0000012800.1"/>
    <property type="gene ID" value="RSKR_0000012800"/>
</dbReference>
<name>A0AC35TFU0_9BILA</name>